<dbReference type="Gene3D" id="3.40.1350.10">
    <property type="match status" value="1"/>
</dbReference>
<gene>
    <name evidence="3" type="ORF">L497_3472</name>
</gene>
<dbReference type="NCBIfam" id="NF009150">
    <property type="entry name" value="PRK12497.1-3"/>
    <property type="match status" value="1"/>
</dbReference>
<dbReference type="HAMAP" id="MF_00048">
    <property type="entry name" value="UPF0102"/>
    <property type="match status" value="1"/>
</dbReference>
<dbReference type="CDD" id="cd20736">
    <property type="entry name" value="PoNe_Nuclease"/>
    <property type="match status" value="1"/>
</dbReference>
<dbReference type="NCBIfam" id="TIGR00252">
    <property type="entry name" value="YraN family protein"/>
    <property type="match status" value="1"/>
</dbReference>
<name>A0A158M7J3_9BORD</name>
<evidence type="ECO:0000256" key="1">
    <source>
        <dbReference type="ARBA" id="ARBA00006738"/>
    </source>
</evidence>
<dbReference type="PATRIC" id="fig|1331206.3.peg.1109"/>
<proteinExistence type="inferred from homology"/>
<reference evidence="3 4" key="1">
    <citation type="submission" date="2014-03" db="EMBL/GenBank/DDBJ databases">
        <title>Genome sequence of Bordetella holmseii.</title>
        <authorList>
            <person name="Harvill E."/>
            <person name="Goodfield L.L."/>
            <person name="Ivanov Y."/>
            <person name="Meyer J.A."/>
            <person name="Newth C."/>
            <person name="Cassiday P."/>
            <person name="Tondella M.L."/>
            <person name="Liao P."/>
            <person name="Zimmerman J."/>
            <person name="Meert K."/>
            <person name="Wessel D."/>
            <person name="Berger J."/>
            <person name="Dean J.M."/>
            <person name="Holubkov R."/>
            <person name="Burr J."/>
            <person name="Liu T."/>
            <person name="Brinkac L.M."/>
            <person name="Sanka R."/>
            <person name="Kim M."/>
            <person name="Losada L."/>
        </authorList>
    </citation>
    <scope>NUCLEOTIDE SEQUENCE [LARGE SCALE GENOMIC DNA]</scope>
    <source>
        <strain evidence="3 4">CDC-H585-BH</strain>
    </source>
</reference>
<dbReference type="InterPro" id="IPR003509">
    <property type="entry name" value="UPF0102_YraN-like"/>
</dbReference>
<dbReference type="EMBL" id="JFZZ01000044">
    <property type="protein sequence ID" value="KAK96145.1"/>
    <property type="molecule type" value="Genomic_DNA"/>
</dbReference>
<sequence length="147" mass="16746">MLLRLCRRPPPSDTRHRQGKRAEDDALRLLRAHGLRLVARNVRNRHGELDLVMRDGALLVVVEVRWRASLAFGGAAGSITPAKQSRLARTALYWQTQARLHGQALRFDVVAFERGRPLWLRAAFEPDIPSQPLRRRRGPRRPSQAAP</sequence>
<dbReference type="STRING" id="35814.BBB42_01985"/>
<dbReference type="AlphaFoldDB" id="A0A158M7J3"/>
<comment type="caution">
    <text evidence="3">The sequence shown here is derived from an EMBL/GenBank/DDBJ whole genome shotgun (WGS) entry which is preliminary data.</text>
</comment>
<accession>A0A158M7J3</accession>
<evidence type="ECO:0000313" key="4">
    <source>
        <dbReference type="Proteomes" id="UP000026682"/>
    </source>
</evidence>
<evidence type="ECO:0000313" key="3">
    <source>
        <dbReference type="EMBL" id="KAK96145.1"/>
    </source>
</evidence>
<dbReference type="Pfam" id="PF02021">
    <property type="entry name" value="UPF0102"/>
    <property type="match status" value="1"/>
</dbReference>
<dbReference type="InterPro" id="IPR011335">
    <property type="entry name" value="Restrct_endonuc-II-like"/>
</dbReference>
<protein>
    <recommendedName>
        <fullName evidence="2">UPF0102 protein L497_3472</fullName>
    </recommendedName>
</protein>
<dbReference type="Proteomes" id="UP000026682">
    <property type="component" value="Unassembled WGS sequence"/>
</dbReference>
<dbReference type="SUPFAM" id="SSF52980">
    <property type="entry name" value="Restriction endonuclease-like"/>
    <property type="match status" value="1"/>
</dbReference>
<dbReference type="PANTHER" id="PTHR34039">
    <property type="entry name" value="UPF0102 PROTEIN YRAN"/>
    <property type="match status" value="1"/>
</dbReference>
<evidence type="ECO:0000256" key="2">
    <source>
        <dbReference type="HAMAP-Rule" id="MF_00048"/>
    </source>
</evidence>
<dbReference type="InterPro" id="IPR011856">
    <property type="entry name" value="tRNA_endonuc-like_dom_sf"/>
</dbReference>
<dbReference type="PANTHER" id="PTHR34039:SF1">
    <property type="entry name" value="UPF0102 PROTEIN YRAN"/>
    <property type="match status" value="1"/>
</dbReference>
<organism evidence="3 4">
    <name type="scientific">Bordetella holmesii CDC-H585-BH</name>
    <dbReference type="NCBI Taxonomy" id="1331206"/>
    <lineage>
        <taxon>Bacteria</taxon>
        <taxon>Pseudomonadati</taxon>
        <taxon>Pseudomonadota</taxon>
        <taxon>Betaproteobacteria</taxon>
        <taxon>Burkholderiales</taxon>
        <taxon>Alcaligenaceae</taxon>
        <taxon>Bordetella</taxon>
    </lineage>
</organism>
<comment type="similarity">
    <text evidence="1 2">Belongs to the UPF0102 family.</text>
</comment>
<dbReference type="GO" id="GO:0003676">
    <property type="term" value="F:nucleic acid binding"/>
    <property type="evidence" value="ECO:0007669"/>
    <property type="project" value="InterPro"/>
</dbReference>